<evidence type="ECO:0000313" key="1">
    <source>
        <dbReference type="EMBL" id="OBZ81112.1"/>
    </source>
</evidence>
<sequence length="60" mass="6890">MNECVVNVAEDQENVVLEKRGNVKEATHQSMEGLLNNSNIFGFEDCEVNEAPAQKNRWYF</sequence>
<dbReference type="Proteomes" id="UP000093000">
    <property type="component" value="Unassembled WGS sequence"/>
</dbReference>
<proteinExistence type="predicted"/>
<dbReference type="InParanoid" id="A0A1C7MWC7"/>
<protein>
    <submittedName>
        <fullName evidence="1">Uncharacterized protein</fullName>
    </submittedName>
</protein>
<reference evidence="1 2" key="1">
    <citation type="submission" date="2016-03" db="EMBL/GenBank/DDBJ databases">
        <title>Choanephora cucurbitarum.</title>
        <authorList>
            <person name="Min B."/>
            <person name="Park H."/>
            <person name="Park J.-H."/>
            <person name="Shin H.-D."/>
            <person name="Choi I.-G."/>
        </authorList>
    </citation>
    <scope>NUCLEOTIDE SEQUENCE [LARGE SCALE GENOMIC DNA]</scope>
    <source>
        <strain evidence="1 2">KUS-F28377</strain>
    </source>
</reference>
<accession>A0A1C7MWC7</accession>
<evidence type="ECO:0000313" key="2">
    <source>
        <dbReference type="Proteomes" id="UP000093000"/>
    </source>
</evidence>
<organism evidence="1 2">
    <name type="scientific">Choanephora cucurbitarum</name>
    <dbReference type="NCBI Taxonomy" id="101091"/>
    <lineage>
        <taxon>Eukaryota</taxon>
        <taxon>Fungi</taxon>
        <taxon>Fungi incertae sedis</taxon>
        <taxon>Mucoromycota</taxon>
        <taxon>Mucoromycotina</taxon>
        <taxon>Mucoromycetes</taxon>
        <taxon>Mucorales</taxon>
        <taxon>Mucorineae</taxon>
        <taxon>Choanephoraceae</taxon>
        <taxon>Choanephoroideae</taxon>
        <taxon>Choanephora</taxon>
    </lineage>
</organism>
<comment type="caution">
    <text evidence="1">The sequence shown here is derived from an EMBL/GenBank/DDBJ whole genome shotgun (WGS) entry which is preliminary data.</text>
</comment>
<dbReference type="AlphaFoldDB" id="A0A1C7MWC7"/>
<name>A0A1C7MWC7_9FUNG</name>
<gene>
    <name evidence="1" type="ORF">A0J61_10838</name>
</gene>
<keyword evidence="2" id="KW-1185">Reference proteome</keyword>
<dbReference type="EMBL" id="LUGH01001432">
    <property type="protein sequence ID" value="OBZ81112.1"/>
    <property type="molecule type" value="Genomic_DNA"/>
</dbReference>